<accession>A0A7K4FS63</accession>
<dbReference type="GO" id="GO:0046872">
    <property type="term" value="F:metal ion binding"/>
    <property type="evidence" value="ECO:0007669"/>
    <property type="project" value="UniProtKB-KW"/>
</dbReference>
<evidence type="ECO:0000256" key="5">
    <source>
        <dbReference type="ARBA" id="ARBA00023014"/>
    </source>
</evidence>
<gene>
    <name evidence="6" type="ORF">HLB00_09210</name>
</gene>
<comment type="caution">
    <text evidence="6">The sequence shown here is derived from an EMBL/GenBank/DDBJ whole genome shotgun (WGS) entry which is preliminary data.</text>
</comment>
<keyword evidence="3" id="KW-0479">Metal-binding</keyword>
<evidence type="ECO:0000256" key="1">
    <source>
        <dbReference type="ARBA" id="ARBA00001966"/>
    </source>
</evidence>
<keyword evidence="4" id="KW-0408">Iron</keyword>
<evidence type="ECO:0000256" key="4">
    <source>
        <dbReference type="ARBA" id="ARBA00023004"/>
    </source>
</evidence>
<sequence length="372" mass="43429">MNTLLVEPEYYTRYPPLGLMKLASYHRLYGDKIEYVRGTTYNVNDPKIIEITSLFTYSWEPVHKAIQFYHKLFPKAKMKVGGIYATLLPENIKKNFPYVQIHQGLYDNAESLLPAYDILRQVEKWKDWKKSIVFTTRGCIRKCPFCVVPRIEGKMKQPKFSILPYIYPGHNEVVIWDNDFLASPYAKTILEELRDNGYRADFNQGLDARLMTEEFAGLLADIKSSTIHMAYDWPWEGKYIKKAIDFLGNAGYNKKNLIFYMLHNFYDEKYKKGDTPQDFLQRLKDLMSWGASIYPMRYIPLDSLTRSGYVSPFWTAEQLEMIAKARRVLGHAGVFLYYKALADKFINSNTFEEAMELTPISNLKSSPSPQIY</sequence>
<keyword evidence="2" id="KW-0949">S-adenosyl-L-methionine</keyword>
<dbReference type="SFLD" id="SFLDS00029">
    <property type="entry name" value="Radical_SAM"/>
    <property type="match status" value="1"/>
</dbReference>
<dbReference type="InterPro" id="IPR007197">
    <property type="entry name" value="rSAM"/>
</dbReference>
<evidence type="ECO:0000313" key="6">
    <source>
        <dbReference type="EMBL" id="NOL60997.1"/>
    </source>
</evidence>
<dbReference type="InterPro" id="IPR051198">
    <property type="entry name" value="BchE-like"/>
</dbReference>
<protein>
    <recommendedName>
        <fullName evidence="8">Elp3/MiaA/NifB-like radical SAM core domain-containing protein</fullName>
    </recommendedName>
</protein>
<dbReference type="AlphaFoldDB" id="A0A7K4FS63"/>
<keyword evidence="5" id="KW-0411">Iron-sulfur</keyword>
<organism evidence="6 7">
    <name type="scientific">Ferroplasma acidiphilum</name>
    <dbReference type="NCBI Taxonomy" id="74969"/>
    <lineage>
        <taxon>Archaea</taxon>
        <taxon>Methanobacteriati</taxon>
        <taxon>Thermoplasmatota</taxon>
        <taxon>Thermoplasmata</taxon>
        <taxon>Thermoplasmatales</taxon>
        <taxon>Ferroplasmaceae</taxon>
        <taxon>Ferroplasma</taxon>
    </lineage>
</organism>
<evidence type="ECO:0000256" key="2">
    <source>
        <dbReference type="ARBA" id="ARBA00022691"/>
    </source>
</evidence>
<dbReference type="EMBL" id="JABGBP010000388">
    <property type="protein sequence ID" value="NOL60997.1"/>
    <property type="molecule type" value="Genomic_DNA"/>
</dbReference>
<dbReference type="SUPFAM" id="SSF102114">
    <property type="entry name" value="Radical SAM enzymes"/>
    <property type="match status" value="1"/>
</dbReference>
<dbReference type="GO" id="GO:0051536">
    <property type="term" value="F:iron-sulfur cluster binding"/>
    <property type="evidence" value="ECO:0007669"/>
    <property type="project" value="UniProtKB-KW"/>
</dbReference>
<evidence type="ECO:0000313" key="7">
    <source>
        <dbReference type="Proteomes" id="UP000546917"/>
    </source>
</evidence>
<dbReference type="InterPro" id="IPR058240">
    <property type="entry name" value="rSAM_sf"/>
</dbReference>
<dbReference type="GO" id="GO:0003824">
    <property type="term" value="F:catalytic activity"/>
    <property type="evidence" value="ECO:0007669"/>
    <property type="project" value="InterPro"/>
</dbReference>
<evidence type="ECO:0000256" key="3">
    <source>
        <dbReference type="ARBA" id="ARBA00022723"/>
    </source>
</evidence>
<dbReference type="RefSeq" id="WP_171482055.1">
    <property type="nucleotide sequence ID" value="NZ_JABGBP010000388.1"/>
</dbReference>
<dbReference type="Proteomes" id="UP000546917">
    <property type="component" value="Unassembled WGS sequence"/>
</dbReference>
<name>A0A7K4FS63_9ARCH</name>
<proteinExistence type="predicted"/>
<evidence type="ECO:0008006" key="8">
    <source>
        <dbReference type="Google" id="ProtNLM"/>
    </source>
</evidence>
<comment type="cofactor">
    <cofactor evidence="1">
        <name>[4Fe-4S] cluster</name>
        <dbReference type="ChEBI" id="CHEBI:49883"/>
    </cofactor>
</comment>
<reference evidence="6 7" key="1">
    <citation type="submission" date="2020-05" db="EMBL/GenBank/DDBJ databases">
        <authorList>
            <person name="Zhang R."/>
        </authorList>
    </citation>
    <scope>NUCLEOTIDE SEQUENCE [LARGE SCALE GENOMIC DNA]</scope>
    <source>
        <strain evidence="6 7">DSM 28986</strain>
    </source>
</reference>
<dbReference type="PANTHER" id="PTHR43409">
    <property type="entry name" value="ANAEROBIC MAGNESIUM-PROTOPORPHYRIN IX MONOMETHYL ESTER CYCLASE-RELATED"/>
    <property type="match status" value="1"/>
</dbReference>